<evidence type="ECO:0000313" key="2">
    <source>
        <dbReference type="EMBL" id="KCZ97849.1"/>
    </source>
</evidence>
<comment type="caution">
    <text evidence="2">The sequence shown here is derived from an EMBL/GenBank/DDBJ whole genome shotgun (WGS) entry which is preliminary data.</text>
</comment>
<evidence type="ECO:0008006" key="4">
    <source>
        <dbReference type="Google" id="ProtNLM"/>
    </source>
</evidence>
<dbReference type="Proteomes" id="UP000027100">
    <property type="component" value="Unassembled WGS sequence"/>
</dbReference>
<accession>A0A062VEK7</accession>
<dbReference type="PATRIC" id="fig|1280954.3.peg.2711"/>
<name>A0A062VEK7_9PROT</name>
<sequence length="368" mass="39093">MKNLAKQRLAFAGIAGLMLGVFGAPVMAQGEEAPAPWIPMKTTSGCTFFLYDYDDPAGSWYKEAGWTWTGGCANGVASGSGDLTTQRIDSGGGSYSTGYRGALIGGYMNGRIEEIHNGKMLASYYWQSFDMGCGDAAHFVYCVPATLTPASAPAPAAPTAASSSSRLGTDTAAIKAVLSGASEDRVFAMLAELIETGQMDLAREAEVQLARRYPNSPLISVARQLLDALKTGPSVPTGASGTRVTHDFLRQAAEATYGNATNISSGGLPAYEVMVVRDGNRLPVVVELSGNMEYLWVSVRLTDRPVSPEVASRALQRVKDLQPTMMWEFNGLRIGRAIANEGLTAEEVRQAIDQVTADALATVDLWGN</sequence>
<dbReference type="AlphaFoldDB" id="A0A062VEK7"/>
<proteinExistence type="predicted"/>
<reference evidence="2 3" key="1">
    <citation type="journal article" date="2014" name="Antonie Van Leeuwenhoek">
        <title>Hyphomonas beringensis sp. nov. and Hyphomonas chukchiensis sp. nov., isolated from surface seawater of the Bering Sea and Chukchi Sea.</title>
        <authorList>
            <person name="Li C."/>
            <person name="Lai Q."/>
            <person name="Li G."/>
            <person name="Dong C."/>
            <person name="Wang J."/>
            <person name="Liao Y."/>
            <person name="Shao Z."/>
        </authorList>
    </citation>
    <scope>NUCLEOTIDE SEQUENCE [LARGE SCALE GENOMIC DNA]</scope>
    <source>
        <strain evidence="2 3">PS728</strain>
    </source>
</reference>
<evidence type="ECO:0000256" key="1">
    <source>
        <dbReference type="SAM" id="SignalP"/>
    </source>
</evidence>
<organism evidence="2 3">
    <name type="scientific">Hyphomonas polymorpha PS728</name>
    <dbReference type="NCBI Taxonomy" id="1280954"/>
    <lineage>
        <taxon>Bacteria</taxon>
        <taxon>Pseudomonadati</taxon>
        <taxon>Pseudomonadota</taxon>
        <taxon>Alphaproteobacteria</taxon>
        <taxon>Hyphomonadales</taxon>
        <taxon>Hyphomonadaceae</taxon>
        <taxon>Hyphomonas</taxon>
    </lineage>
</organism>
<keyword evidence="1" id="KW-0732">Signal</keyword>
<feature type="signal peptide" evidence="1">
    <location>
        <begin position="1"/>
        <end position="28"/>
    </location>
</feature>
<protein>
    <recommendedName>
        <fullName evidence="4">Lipoprotein</fullName>
    </recommendedName>
</protein>
<dbReference type="EMBL" id="ARYM01000015">
    <property type="protein sequence ID" value="KCZ97849.1"/>
    <property type="molecule type" value="Genomic_DNA"/>
</dbReference>
<gene>
    <name evidence="2" type="ORF">HPO_13380</name>
</gene>
<keyword evidence="3" id="KW-1185">Reference proteome</keyword>
<feature type="chain" id="PRO_5001619696" description="Lipoprotein" evidence="1">
    <location>
        <begin position="29"/>
        <end position="368"/>
    </location>
</feature>
<dbReference type="RefSeq" id="WP_035599754.1">
    <property type="nucleotide sequence ID" value="NZ_ARYM01000015.1"/>
</dbReference>
<evidence type="ECO:0000313" key="3">
    <source>
        <dbReference type="Proteomes" id="UP000027100"/>
    </source>
</evidence>